<dbReference type="RefSeq" id="WP_044482603.1">
    <property type="nucleotide sequence ID" value="NZ_BORR01000026.1"/>
</dbReference>
<evidence type="ECO:0008006" key="3">
    <source>
        <dbReference type="Google" id="ProtNLM"/>
    </source>
</evidence>
<accession>A0A919XXZ2</accession>
<dbReference type="Pfam" id="PF10955">
    <property type="entry name" value="Fin"/>
    <property type="match status" value="1"/>
</dbReference>
<evidence type="ECO:0000313" key="1">
    <source>
        <dbReference type="EMBL" id="GIO39728.1"/>
    </source>
</evidence>
<sequence>MAINYVCRHCRTFIGRIDSDQVSESQLGFQFLTPDERRDIIAYNSNGDTTVRITCDYCKEALDNNPELTLLSNLLQ</sequence>
<name>A0A919XXZ2_9BACL</name>
<gene>
    <name evidence="1" type="ORF">J41TS12_45890</name>
</gene>
<reference evidence="1 2" key="1">
    <citation type="submission" date="2021-03" db="EMBL/GenBank/DDBJ databases">
        <title>Antimicrobial resistance genes in bacteria isolated from Japanese honey, and their potential for conferring macrolide and lincosamide resistance in the American foulbrood pathogen Paenibacillus larvae.</title>
        <authorList>
            <person name="Okamoto M."/>
            <person name="Kumagai M."/>
            <person name="Kanamori H."/>
            <person name="Takamatsu D."/>
        </authorList>
    </citation>
    <scope>NUCLEOTIDE SEQUENCE [LARGE SCALE GENOMIC DNA]</scope>
    <source>
        <strain evidence="1 2">J41TS12</strain>
    </source>
</reference>
<comment type="caution">
    <text evidence="1">The sequence shown here is derived from an EMBL/GenBank/DDBJ whole genome shotgun (WGS) entry which is preliminary data.</text>
</comment>
<keyword evidence="2" id="KW-1185">Reference proteome</keyword>
<dbReference type="Proteomes" id="UP000681162">
    <property type="component" value="Unassembled WGS sequence"/>
</dbReference>
<proteinExistence type="predicted"/>
<dbReference type="OrthoDB" id="2084556at2"/>
<dbReference type="GO" id="GO:0010468">
    <property type="term" value="P:regulation of gene expression"/>
    <property type="evidence" value="ECO:0007669"/>
    <property type="project" value="InterPro"/>
</dbReference>
<evidence type="ECO:0000313" key="2">
    <source>
        <dbReference type="Proteomes" id="UP000681162"/>
    </source>
</evidence>
<dbReference type="InterPro" id="IPR020115">
    <property type="entry name" value="Fin"/>
</dbReference>
<organism evidence="1 2">
    <name type="scientific">Paenibacillus antibioticophila</name>
    <dbReference type="NCBI Taxonomy" id="1274374"/>
    <lineage>
        <taxon>Bacteria</taxon>
        <taxon>Bacillati</taxon>
        <taxon>Bacillota</taxon>
        <taxon>Bacilli</taxon>
        <taxon>Bacillales</taxon>
        <taxon>Paenibacillaceae</taxon>
        <taxon>Paenibacillus</taxon>
    </lineage>
</organism>
<protein>
    <recommendedName>
        <fullName evidence="3">Anti-sigma-F factor Fin family protein</fullName>
    </recommendedName>
</protein>
<dbReference type="EMBL" id="BORR01000026">
    <property type="protein sequence ID" value="GIO39728.1"/>
    <property type="molecule type" value="Genomic_DNA"/>
</dbReference>
<dbReference type="AlphaFoldDB" id="A0A919XXZ2"/>